<dbReference type="EMBL" id="ML996569">
    <property type="protein sequence ID" value="KAF2759573.1"/>
    <property type="molecule type" value="Genomic_DNA"/>
</dbReference>
<keyword evidence="1" id="KW-0472">Membrane</keyword>
<feature type="transmembrane region" description="Helical" evidence="1">
    <location>
        <begin position="210"/>
        <end position="234"/>
    </location>
</feature>
<dbReference type="RefSeq" id="XP_033602024.1">
    <property type="nucleotide sequence ID" value="XM_033740613.1"/>
</dbReference>
<organism evidence="2 3">
    <name type="scientific">Pseudovirgaria hyperparasitica</name>
    <dbReference type="NCBI Taxonomy" id="470096"/>
    <lineage>
        <taxon>Eukaryota</taxon>
        <taxon>Fungi</taxon>
        <taxon>Dikarya</taxon>
        <taxon>Ascomycota</taxon>
        <taxon>Pezizomycotina</taxon>
        <taxon>Dothideomycetes</taxon>
        <taxon>Dothideomycetes incertae sedis</taxon>
        <taxon>Acrospermales</taxon>
        <taxon>Acrospermaceae</taxon>
        <taxon>Pseudovirgaria</taxon>
    </lineage>
</organism>
<keyword evidence="3" id="KW-1185">Reference proteome</keyword>
<dbReference type="OrthoDB" id="5238025at2759"/>
<dbReference type="AlphaFoldDB" id="A0A6A6WA77"/>
<evidence type="ECO:0000313" key="3">
    <source>
        <dbReference type="Proteomes" id="UP000799437"/>
    </source>
</evidence>
<feature type="transmembrane region" description="Helical" evidence="1">
    <location>
        <begin position="79"/>
        <end position="100"/>
    </location>
</feature>
<proteinExistence type="predicted"/>
<dbReference type="Proteomes" id="UP000799437">
    <property type="component" value="Unassembled WGS sequence"/>
</dbReference>
<protein>
    <submittedName>
        <fullName evidence="2">Uncharacterized protein</fullName>
    </submittedName>
</protein>
<feature type="transmembrane region" description="Helical" evidence="1">
    <location>
        <begin position="15"/>
        <end position="34"/>
    </location>
</feature>
<evidence type="ECO:0000313" key="2">
    <source>
        <dbReference type="EMBL" id="KAF2759573.1"/>
    </source>
</evidence>
<keyword evidence="1" id="KW-0812">Transmembrane</keyword>
<evidence type="ECO:0000256" key="1">
    <source>
        <dbReference type="SAM" id="Phobius"/>
    </source>
</evidence>
<feature type="transmembrane region" description="Helical" evidence="1">
    <location>
        <begin position="116"/>
        <end position="138"/>
    </location>
</feature>
<sequence>MAFKGVYQRIIHRRFLITAISFLIIVCAILIIAFKSQSLAIYDGRSGGVDGAPSRSNPLDWVVLPADYPNNIGLSTHKVLFAVAGLSLVMAVCTSTAEIFTFRRRKPVKLVRCEQIIIITLLGIVAICALTAIIYTFVRHSKSAHFYQDTYEVGRLVHDPQNISNVVTAHEIMFAYELDTFDLGTWACETKDQTSFLATYNLPSLKKQCALETACLVLPILLFLLCFLLAGAAWSDMRTTKLVFTEYKLTQLDDDDYDDDY</sequence>
<reference evidence="2" key="1">
    <citation type="journal article" date="2020" name="Stud. Mycol.">
        <title>101 Dothideomycetes genomes: a test case for predicting lifestyles and emergence of pathogens.</title>
        <authorList>
            <person name="Haridas S."/>
            <person name="Albert R."/>
            <person name="Binder M."/>
            <person name="Bloem J."/>
            <person name="Labutti K."/>
            <person name="Salamov A."/>
            <person name="Andreopoulos B."/>
            <person name="Baker S."/>
            <person name="Barry K."/>
            <person name="Bills G."/>
            <person name="Bluhm B."/>
            <person name="Cannon C."/>
            <person name="Castanera R."/>
            <person name="Culley D."/>
            <person name="Daum C."/>
            <person name="Ezra D."/>
            <person name="Gonzalez J."/>
            <person name="Henrissat B."/>
            <person name="Kuo A."/>
            <person name="Liang C."/>
            <person name="Lipzen A."/>
            <person name="Lutzoni F."/>
            <person name="Magnuson J."/>
            <person name="Mondo S."/>
            <person name="Nolan M."/>
            <person name="Ohm R."/>
            <person name="Pangilinan J."/>
            <person name="Park H.-J."/>
            <person name="Ramirez L."/>
            <person name="Alfaro M."/>
            <person name="Sun H."/>
            <person name="Tritt A."/>
            <person name="Yoshinaga Y."/>
            <person name="Zwiers L.-H."/>
            <person name="Turgeon B."/>
            <person name="Goodwin S."/>
            <person name="Spatafora J."/>
            <person name="Crous P."/>
            <person name="Grigoriev I."/>
        </authorList>
    </citation>
    <scope>NUCLEOTIDE SEQUENCE</scope>
    <source>
        <strain evidence="2">CBS 121739</strain>
    </source>
</reference>
<dbReference type="GeneID" id="54481667"/>
<name>A0A6A6WA77_9PEZI</name>
<keyword evidence="1" id="KW-1133">Transmembrane helix</keyword>
<gene>
    <name evidence="2" type="ORF">EJ05DRAFT_302498</name>
</gene>
<accession>A0A6A6WA77</accession>